<dbReference type="RefSeq" id="WP_094437202.1">
    <property type="nucleotide sequence ID" value="NZ_NKDB02000005.1"/>
</dbReference>
<feature type="signal peptide" evidence="2">
    <location>
        <begin position="1"/>
        <end position="24"/>
    </location>
</feature>
<dbReference type="Proteomes" id="UP000216225">
    <property type="component" value="Unassembled WGS sequence"/>
</dbReference>
<comment type="similarity">
    <text evidence="1">Belongs to the UPF0065 (bug) family.</text>
</comment>
<sequence>MKRRSALSLLALGASTGLPFGALAAADPWPSRTIRLVVPFPPGGGTDIVARAVGQALARRMGQAVVVDNKPGASTQIGTEAVARAAPDGYTLLVSGSTTYSVNPALRARLNYDPFKDLTPVAVLARAPIVVVTAASSPYQTVDDLLAAARAKPEAVRYATYGSGTAPHLSGVLLGQAAQVVLQDIAYKGSAQVTTALLSGEIDVSFDTLASAAPLIKAGKLRALATSSRTRLAMLPQVPALEELHLGGASFEGWYAMSAPAQLAPAVQARLGKELRAVMALPEVQSQFRAQALEPVYLGPAEMLQLMEQEVTLFRAAAARARLTVE</sequence>
<dbReference type="Gene3D" id="3.40.190.150">
    <property type="entry name" value="Bordetella uptake gene, domain 1"/>
    <property type="match status" value="1"/>
</dbReference>
<dbReference type="Gene3D" id="3.40.190.10">
    <property type="entry name" value="Periplasmic binding protein-like II"/>
    <property type="match status" value="1"/>
</dbReference>
<name>A0A3R7GZ89_9BURK</name>
<feature type="chain" id="PRO_5018728563" evidence="2">
    <location>
        <begin position="25"/>
        <end position="326"/>
    </location>
</feature>
<dbReference type="PANTHER" id="PTHR42928">
    <property type="entry name" value="TRICARBOXYLATE-BINDING PROTEIN"/>
    <property type="match status" value="1"/>
</dbReference>
<proteinExistence type="inferred from homology"/>
<dbReference type="CDD" id="cd07012">
    <property type="entry name" value="PBP2_Bug_TTT"/>
    <property type="match status" value="1"/>
</dbReference>
<protein>
    <submittedName>
        <fullName evidence="3">Tripartite tricarboxylate transporter substrate binding protein</fullName>
    </submittedName>
</protein>
<dbReference type="Pfam" id="PF03401">
    <property type="entry name" value="TctC"/>
    <property type="match status" value="1"/>
</dbReference>
<evidence type="ECO:0000256" key="2">
    <source>
        <dbReference type="SAM" id="SignalP"/>
    </source>
</evidence>
<dbReference type="EMBL" id="NKDB02000005">
    <property type="protein sequence ID" value="RKJ94637.1"/>
    <property type="molecule type" value="Genomic_DNA"/>
</dbReference>
<dbReference type="SUPFAM" id="SSF53850">
    <property type="entry name" value="Periplasmic binding protein-like II"/>
    <property type="match status" value="1"/>
</dbReference>
<accession>A0A3R7GZ89</accession>
<dbReference type="InterPro" id="IPR042100">
    <property type="entry name" value="Bug_dom1"/>
</dbReference>
<evidence type="ECO:0000256" key="1">
    <source>
        <dbReference type="ARBA" id="ARBA00006987"/>
    </source>
</evidence>
<dbReference type="PANTHER" id="PTHR42928:SF5">
    <property type="entry name" value="BLR1237 PROTEIN"/>
    <property type="match status" value="1"/>
</dbReference>
<comment type="caution">
    <text evidence="3">The sequence shown here is derived from an EMBL/GenBank/DDBJ whole genome shotgun (WGS) entry which is preliminary data.</text>
</comment>
<evidence type="ECO:0000313" key="4">
    <source>
        <dbReference type="Proteomes" id="UP000216225"/>
    </source>
</evidence>
<gene>
    <name evidence="3" type="ORF">CE154_020215</name>
</gene>
<evidence type="ECO:0000313" key="3">
    <source>
        <dbReference type="EMBL" id="RKJ94637.1"/>
    </source>
</evidence>
<dbReference type="PIRSF" id="PIRSF017082">
    <property type="entry name" value="YflP"/>
    <property type="match status" value="1"/>
</dbReference>
<dbReference type="AlphaFoldDB" id="A0A3R7GZ89"/>
<organism evidence="3 4">
    <name type="scientific">Alicycliphilus denitrificans</name>
    <dbReference type="NCBI Taxonomy" id="179636"/>
    <lineage>
        <taxon>Bacteria</taxon>
        <taxon>Pseudomonadati</taxon>
        <taxon>Pseudomonadota</taxon>
        <taxon>Betaproteobacteria</taxon>
        <taxon>Burkholderiales</taxon>
        <taxon>Comamonadaceae</taxon>
        <taxon>Alicycliphilus</taxon>
    </lineage>
</organism>
<reference evidence="3 4" key="1">
    <citation type="submission" date="2018-09" db="EMBL/GenBank/DDBJ databases">
        <title>Genome comparison of Alicycliphilus sp. BQ1, a polyurethanolytic bacterium, with its closest phylogenetic relatives Alicycliphilus denitrificans BC and K601, unable to attack polyurethane.</title>
        <authorList>
            <person name="Loza-Tavera H."/>
            <person name="Lozano L."/>
            <person name="Cevallos M."/>
            <person name="Maya-Lucas O."/>
            <person name="Garcia-Mena J."/>
            <person name="Hernandez J."/>
        </authorList>
    </citation>
    <scope>NUCLEOTIDE SEQUENCE [LARGE SCALE GENOMIC DNA]</scope>
    <source>
        <strain evidence="3 4">BQ1</strain>
    </source>
</reference>
<dbReference type="InterPro" id="IPR005064">
    <property type="entry name" value="BUG"/>
</dbReference>
<keyword evidence="2" id="KW-0732">Signal</keyword>